<evidence type="ECO:0000313" key="9">
    <source>
        <dbReference type="Proteomes" id="UP000034410"/>
    </source>
</evidence>
<dbReference type="GO" id="GO:0005829">
    <property type="term" value="C:cytosol"/>
    <property type="evidence" value="ECO:0007669"/>
    <property type="project" value="TreeGrafter"/>
</dbReference>
<dbReference type="InterPro" id="IPR011528">
    <property type="entry name" value="NERD"/>
</dbReference>
<evidence type="ECO:0000259" key="6">
    <source>
        <dbReference type="Pfam" id="PF08378"/>
    </source>
</evidence>
<dbReference type="InterPro" id="IPR027417">
    <property type="entry name" value="P-loop_NTPase"/>
</dbReference>
<dbReference type="EMBL" id="CP011412">
    <property type="protein sequence ID" value="AKH20789.1"/>
    <property type="molecule type" value="Genomic_DNA"/>
</dbReference>
<feature type="domain" description="UvrD-like helicase C-terminal" evidence="7">
    <location>
        <begin position="421"/>
        <end position="531"/>
    </location>
</feature>
<dbReference type="GO" id="GO:0043138">
    <property type="term" value="F:3'-5' DNA helicase activity"/>
    <property type="evidence" value="ECO:0007669"/>
    <property type="project" value="TreeGrafter"/>
</dbReference>
<dbReference type="Proteomes" id="UP000034410">
    <property type="component" value="Chromosome"/>
</dbReference>
<feature type="domain" description="UvrD-like helicase C-terminal" evidence="7">
    <location>
        <begin position="540"/>
        <end position="600"/>
    </location>
</feature>
<dbReference type="RefSeq" id="WP_046859719.1">
    <property type="nucleotide sequence ID" value="NZ_CP011412.1"/>
</dbReference>
<dbReference type="PANTHER" id="PTHR11070:SF2">
    <property type="entry name" value="ATP-DEPENDENT DNA HELICASE SRS2"/>
    <property type="match status" value="1"/>
</dbReference>
<evidence type="ECO:0000256" key="1">
    <source>
        <dbReference type="ARBA" id="ARBA00022741"/>
    </source>
</evidence>
<evidence type="ECO:0000256" key="5">
    <source>
        <dbReference type="ARBA" id="ARBA00034923"/>
    </source>
</evidence>
<dbReference type="Pfam" id="PF08378">
    <property type="entry name" value="NERD"/>
    <property type="match status" value="1"/>
</dbReference>
<dbReference type="GO" id="GO:0005524">
    <property type="term" value="F:ATP binding"/>
    <property type="evidence" value="ECO:0007669"/>
    <property type="project" value="UniProtKB-KW"/>
</dbReference>
<dbReference type="InterPro" id="IPR014017">
    <property type="entry name" value="DNA_helicase_UvrD-like_C"/>
</dbReference>
<dbReference type="OrthoDB" id="7066673at2"/>
<gene>
    <name evidence="8" type="ORF">AAY24_11020</name>
</gene>
<sequence>MASLIPTLNSCIGRMQAGEKRFAWRLGTHLEEDYLCWYELPVGRRQRYSDFIILHPLRGLLLLEVKDWKLETIQKMDRASATLITPRGVKVVCNPLEQVRQCTYQLINRLEKDPQLVVQAGRYKGHLAMPYGYGVVLSNITRKQFDATDLGEVLPAHQTICKDEMVESVEMEAFQSRLWDMFNVQFSQPLSLPQIDRIRWHLFPEVRINTDAQEELFGSDPETADVDTLVPDLVKVMDMQQELLARSLGEGHRVIHGVAGSGKTLILGYRCLYLAKLLHKPILVLCYNITLAARLRELMLERGVSDKVNVYHFHDWCGEQLRTYHVERPESGDGYYDRLVEAVIEATEQGRIPRQQYGAVMIDEGHDFEPEWLRLVVNMVDQESNSLLLLYDDAQSIYSKKSQLDFSLSSVGVQARGRTTVLKLNYRNTEEILEFAYRFAARYLSPDDRDEDHVPLVEPQSVGRHGPPPVVKLFNNYEGEVCYIVQLFKRLHEERELPWSEMCVTYRSNWMGERLHSEFVDAGVPCQWLGDSTSKKRFKPGEEQVKLMTMHSSKGLEFPLVAVSGVGYMPSRDADPVAEAKLLYVAMTRSTEKLLITSHRETDFVAQLREVEAESEPAASPVET</sequence>
<organism evidence="8 9">
    <name type="scientific">Sedimenticola thiotaurini</name>
    <dbReference type="NCBI Taxonomy" id="1543721"/>
    <lineage>
        <taxon>Bacteria</taxon>
        <taxon>Pseudomonadati</taxon>
        <taxon>Pseudomonadota</taxon>
        <taxon>Gammaproteobacteria</taxon>
        <taxon>Chromatiales</taxon>
        <taxon>Sedimenticolaceae</taxon>
        <taxon>Sedimenticola</taxon>
    </lineage>
</organism>
<dbReference type="InterPro" id="IPR000212">
    <property type="entry name" value="DNA_helicase_UvrD/REP"/>
</dbReference>
<dbReference type="PANTHER" id="PTHR11070">
    <property type="entry name" value="UVRD / RECB / PCRA DNA HELICASE FAMILY MEMBER"/>
    <property type="match status" value="1"/>
</dbReference>
<protein>
    <recommendedName>
        <fullName evidence="5">DNA 3'-5' helicase II</fullName>
    </recommendedName>
</protein>
<keyword evidence="2" id="KW-0378">Hydrolase</keyword>
<dbReference type="PATRIC" id="fig|1543721.4.peg.2284"/>
<reference evidence="8 9" key="1">
    <citation type="journal article" date="2015" name="Genome Announc.">
        <title>Complete Genome Sequence of Sedimenticola thiotaurini Strain SIP-G1, a Polyphosphate- and Polyhydroxyalkanoate-Accumulating Sulfur-Oxidizing Gammaproteobacterium Isolated from Salt Marsh Sediments.</title>
        <authorList>
            <person name="Flood B.E."/>
            <person name="Jones D.S."/>
            <person name="Bailey J.V."/>
        </authorList>
    </citation>
    <scope>NUCLEOTIDE SEQUENCE [LARGE SCALE GENOMIC DNA]</scope>
    <source>
        <strain evidence="8 9">SIP-G1</strain>
    </source>
</reference>
<accession>A0A0F7JZM5</accession>
<evidence type="ECO:0000256" key="4">
    <source>
        <dbReference type="ARBA" id="ARBA00022840"/>
    </source>
</evidence>
<dbReference type="GO" id="GO:0000725">
    <property type="term" value="P:recombinational repair"/>
    <property type="evidence" value="ECO:0007669"/>
    <property type="project" value="TreeGrafter"/>
</dbReference>
<keyword evidence="4" id="KW-0067">ATP-binding</keyword>
<dbReference type="KEGG" id="seds:AAY24_11020"/>
<dbReference type="SUPFAM" id="SSF52540">
    <property type="entry name" value="P-loop containing nucleoside triphosphate hydrolases"/>
    <property type="match status" value="1"/>
</dbReference>
<name>A0A0F7JZM5_9GAMM</name>
<keyword evidence="3 8" id="KW-0347">Helicase</keyword>
<dbReference type="GO" id="GO:0003677">
    <property type="term" value="F:DNA binding"/>
    <property type="evidence" value="ECO:0007669"/>
    <property type="project" value="InterPro"/>
</dbReference>
<keyword evidence="1" id="KW-0547">Nucleotide-binding</keyword>
<dbReference type="Pfam" id="PF13245">
    <property type="entry name" value="AAA_19"/>
    <property type="match status" value="1"/>
</dbReference>
<feature type="domain" description="NERD" evidence="6">
    <location>
        <begin position="16"/>
        <end position="112"/>
    </location>
</feature>
<keyword evidence="9" id="KW-1185">Reference proteome</keyword>
<dbReference type="GO" id="GO:0016787">
    <property type="term" value="F:hydrolase activity"/>
    <property type="evidence" value="ECO:0007669"/>
    <property type="project" value="UniProtKB-KW"/>
</dbReference>
<proteinExistence type="predicted"/>
<dbReference type="Pfam" id="PF13361">
    <property type="entry name" value="UvrD_C"/>
    <property type="match status" value="2"/>
</dbReference>
<dbReference type="AlphaFoldDB" id="A0A0F7JZM5"/>
<evidence type="ECO:0000259" key="7">
    <source>
        <dbReference type="Pfam" id="PF13361"/>
    </source>
</evidence>
<evidence type="ECO:0000256" key="3">
    <source>
        <dbReference type="ARBA" id="ARBA00022806"/>
    </source>
</evidence>
<dbReference type="Gene3D" id="3.40.50.300">
    <property type="entry name" value="P-loop containing nucleotide triphosphate hydrolases"/>
    <property type="match status" value="2"/>
</dbReference>
<evidence type="ECO:0000313" key="8">
    <source>
        <dbReference type="EMBL" id="AKH20789.1"/>
    </source>
</evidence>
<evidence type="ECO:0000256" key="2">
    <source>
        <dbReference type="ARBA" id="ARBA00022801"/>
    </source>
</evidence>